<evidence type="ECO:0000256" key="1">
    <source>
        <dbReference type="ARBA" id="ARBA00022729"/>
    </source>
</evidence>
<protein>
    <recommendedName>
        <fullName evidence="3">Secretion system C-terminal sorting domain-containing protein</fullName>
    </recommendedName>
</protein>
<comment type="caution">
    <text evidence="4">The sequence shown here is derived from an EMBL/GenBank/DDBJ whole genome shotgun (WGS) entry which is preliminary data.</text>
</comment>
<feature type="chain" id="PRO_5015719917" description="Secretion system C-terminal sorting domain-containing protein" evidence="2">
    <location>
        <begin position="18"/>
        <end position="448"/>
    </location>
</feature>
<evidence type="ECO:0000313" key="5">
    <source>
        <dbReference type="Proteomes" id="UP000245670"/>
    </source>
</evidence>
<dbReference type="InterPro" id="IPR037293">
    <property type="entry name" value="Gal_Oxidase_central_sf"/>
</dbReference>
<dbReference type="InterPro" id="IPR026444">
    <property type="entry name" value="Secre_tail"/>
</dbReference>
<dbReference type="Proteomes" id="UP000245670">
    <property type="component" value="Unassembled WGS sequence"/>
</dbReference>
<dbReference type="OrthoDB" id="1403372at2"/>
<dbReference type="SUPFAM" id="SSF50965">
    <property type="entry name" value="Galactose oxidase, central domain"/>
    <property type="match status" value="2"/>
</dbReference>
<accession>A0A2U2JC41</accession>
<feature type="signal peptide" evidence="2">
    <location>
        <begin position="1"/>
        <end position="17"/>
    </location>
</feature>
<dbReference type="Pfam" id="PF18962">
    <property type="entry name" value="Por_Secre_tail"/>
    <property type="match status" value="1"/>
</dbReference>
<keyword evidence="5" id="KW-1185">Reference proteome</keyword>
<evidence type="ECO:0000259" key="3">
    <source>
        <dbReference type="Pfam" id="PF18962"/>
    </source>
</evidence>
<evidence type="ECO:0000313" key="4">
    <source>
        <dbReference type="EMBL" id="PWG05894.1"/>
    </source>
</evidence>
<dbReference type="NCBIfam" id="TIGR04183">
    <property type="entry name" value="Por_Secre_tail"/>
    <property type="match status" value="1"/>
</dbReference>
<dbReference type="EMBL" id="QFFG01000002">
    <property type="protein sequence ID" value="PWG05894.1"/>
    <property type="molecule type" value="Genomic_DNA"/>
</dbReference>
<dbReference type="RefSeq" id="WP_109404226.1">
    <property type="nucleotide sequence ID" value="NZ_QFFG01000002.1"/>
</dbReference>
<dbReference type="InterPro" id="IPR015943">
    <property type="entry name" value="WD40/YVTN_repeat-like_dom_sf"/>
</dbReference>
<proteinExistence type="predicted"/>
<dbReference type="AlphaFoldDB" id="A0A2U2JC41"/>
<reference evidence="4 5" key="1">
    <citation type="submission" date="2018-05" db="EMBL/GenBank/DDBJ databases">
        <title>Polaribacter aquimarinus sp. nov., isolated from sediment in a sediment of sea.</title>
        <authorList>
            <person name="Lu D."/>
        </authorList>
    </citation>
    <scope>NUCLEOTIDE SEQUENCE [LARGE SCALE GENOMIC DNA]</scope>
    <source>
        <strain evidence="4 5">ZY113</strain>
    </source>
</reference>
<dbReference type="Gene3D" id="2.130.10.10">
    <property type="entry name" value="YVTN repeat-like/Quinoprotein amine dehydrogenase"/>
    <property type="match status" value="1"/>
</dbReference>
<dbReference type="Gene3D" id="2.130.10.80">
    <property type="entry name" value="Galactose oxidase/kelch, beta-propeller"/>
    <property type="match status" value="1"/>
</dbReference>
<organism evidence="4 5">
    <name type="scientific">Polaribacter aquimarinus</name>
    <dbReference type="NCBI Taxonomy" id="2100726"/>
    <lineage>
        <taxon>Bacteria</taxon>
        <taxon>Pseudomonadati</taxon>
        <taxon>Bacteroidota</taxon>
        <taxon>Flavobacteriia</taxon>
        <taxon>Flavobacteriales</taxon>
        <taxon>Flavobacteriaceae</taxon>
    </lineage>
</organism>
<gene>
    <name evidence="4" type="ORF">DIS07_05480</name>
</gene>
<sequence>MKSKLLLLFFIPFLSFAQTQLGSQINNPNENNIKPSKFGTGVAVSADGSIVAVGAPGNNEDSFVRVFKYINNDWQQLGNDIVNESVLEKVGSSVSLSADGKTIAIGAVDGGNLDEGVIRIYQFINDKWEKQGEDIVGDGTQFYLGYKVILTPNAKFLAATAYRNNSSKKGTVKVYENISGTWTQRGTSLEGEFNYDAFGYSIDLSDDGNVLAIANKGRQKVKVFKFSNNDWIQIGNDFTDLKTTTREFLSVSLSSNGNRVAVGSSTGVSIYENNNDSWNLVGNKISYGSVNSISSDGTKIAISSPYNYTVKNYNLINNTWTQRGIDVSTWRSSNFGESLALSSDGDTFIAASNKAFPRVYSFSSELLSLKKSSLVKSISIYPNPVRTNLNLKVSNSIVIKEVTLFNLLGKEMFKINNSSIDISLFPKGIYIAKIITNKGSISKKIIKN</sequence>
<keyword evidence="1 2" id="KW-0732">Signal</keyword>
<dbReference type="InterPro" id="IPR011043">
    <property type="entry name" value="Gal_Oxase/kelch_b-propeller"/>
</dbReference>
<evidence type="ECO:0000256" key="2">
    <source>
        <dbReference type="SAM" id="SignalP"/>
    </source>
</evidence>
<name>A0A2U2JC41_9FLAO</name>
<feature type="domain" description="Secretion system C-terminal sorting" evidence="3">
    <location>
        <begin position="380"/>
        <end position="446"/>
    </location>
</feature>